<dbReference type="Gene3D" id="3.40.50.300">
    <property type="entry name" value="P-loop containing nucleotide triphosphate hydrolases"/>
    <property type="match status" value="2"/>
</dbReference>
<evidence type="ECO:0000259" key="3">
    <source>
        <dbReference type="Pfam" id="PF05872"/>
    </source>
</evidence>
<feature type="domain" description="Helicase HerA-like C-terminal" evidence="3">
    <location>
        <begin position="150"/>
        <end position="647"/>
    </location>
</feature>
<name>A0A7X5R4N9_9MICO</name>
<evidence type="ECO:0000313" key="5">
    <source>
        <dbReference type="Proteomes" id="UP000541033"/>
    </source>
</evidence>
<dbReference type="AlphaFoldDB" id="A0A7X5R4N9"/>
<feature type="compositionally biased region" description="Low complexity" evidence="2">
    <location>
        <begin position="65"/>
        <end position="95"/>
    </location>
</feature>
<organism evidence="4 5">
    <name type="scientific">Lysinibacter cavernae</name>
    <dbReference type="NCBI Taxonomy" id="1640652"/>
    <lineage>
        <taxon>Bacteria</taxon>
        <taxon>Bacillati</taxon>
        <taxon>Actinomycetota</taxon>
        <taxon>Actinomycetes</taxon>
        <taxon>Micrococcales</taxon>
        <taxon>Microbacteriaceae</taxon>
        <taxon>Lysinibacter</taxon>
    </lineage>
</organism>
<feature type="compositionally biased region" description="Polar residues" evidence="2">
    <location>
        <begin position="17"/>
        <end position="32"/>
    </location>
</feature>
<proteinExistence type="predicted"/>
<evidence type="ECO:0000256" key="2">
    <source>
        <dbReference type="SAM" id="MobiDB-lite"/>
    </source>
</evidence>
<dbReference type="PANTHER" id="PTHR30121">
    <property type="entry name" value="UNCHARACTERIZED PROTEIN YJGR-RELATED"/>
    <property type="match status" value="1"/>
</dbReference>
<reference evidence="4 5" key="1">
    <citation type="submission" date="2020-02" db="EMBL/GenBank/DDBJ databases">
        <title>Sequencing the genomes of 1000 actinobacteria strains.</title>
        <authorList>
            <person name="Klenk H.-P."/>
        </authorList>
    </citation>
    <scope>NUCLEOTIDE SEQUENCE [LARGE SCALE GENOMIC DNA]</scope>
    <source>
        <strain evidence="4 5">DSM 27960</strain>
    </source>
</reference>
<feature type="coiled-coil region" evidence="1">
    <location>
        <begin position="560"/>
        <end position="621"/>
    </location>
</feature>
<evidence type="ECO:0000313" key="4">
    <source>
        <dbReference type="EMBL" id="NIH55250.1"/>
    </source>
</evidence>
<feature type="compositionally biased region" description="Low complexity" evidence="2">
    <location>
        <begin position="1"/>
        <end position="12"/>
    </location>
</feature>
<comment type="caution">
    <text evidence="4">The sequence shown here is derived from an EMBL/GenBank/DDBJ whole genome shotgun (WGS) entry which is preliminary data.</text>
</comment>
<feature type="region of interest" description="Disordered" evidence="2">
    <location>
        <begin position="1"/>
        <end position="119"/>
    </location>
</feature>
<feature type="compositionally biased region" description="Low complexity" evidence="2">
    <location>
        <begin position="33"/>
        <end position="58"/>
    </location>
</feature>
<evidence type="ECO:0000256" key="1">
    <source>
        <dbReference type="SAM" id="Coils"/>
    </source>
</evidence>
<dbReference type="Pfam" id="PF05872">
    <property type="entry name" value="HerA_C"/>
    <property type="match status" value="1"/>
</dbReference>
<gene>
    <name evidence="4" type="ORF">FHX76_003165</name>
</gene>
<dbReference type="Proteomes" id="UP000541033">
    <property type="component" value="Unassembled WGS sequence"/>
</dbReference>
<protein>
    <recommendedName>
        <fullName evidence="3">Helicase HerA-like C-terminal domain-containing protein</fullName>
    </recommendedName>
</protein>
<dbReference type="SUPFAM" id="SSF52540">
    <property type="entry name" value="P-loop containing nucleoside triphosphate hydrolases"/>
    <property type="match status" value="1"/>
</dbReference>
<keyword evidence="5" id="KW-1185">Reference proteome</keyword>
<sequence>MGENTTTPGSTPDPSPQDASTDLPTTASNDPSTNAQAAATAAAEAAAQAQAELAAAIAKAEKAAADAAAAAEAASSAATGQSAPSTAAPDPAAQSEQPAEPEPTVEQPPAETPVSPAAEGPLTAEQVSAIRSGYTIEGTALTLGALVNGEAQPDVQINIPLGMLNRHGLVAGATGTGKTKTLQVLAEQIAALGVPVFAADIKGDLSGVATPGVENEKLLARTRGIGQDWQPRASTTEYFTLGGMGIGVPIRASVSSFGPVLLAKVLGLNATQESSLGLIFHYADEQGLALIDLADLQSVLAHLTSDEGKAEIKLIGGLSSQTVGVIQRSVIGFADLGADVFFGEPAINPLDFITTAPDGSGVISLLEVPGVQDKPALFSTFLMYVLGELFANLPEVGDQDKPKLVFFFDEAHLLFADASKAFREKITQTVRLIRSKGVGIFFVTQTPKDVPSEVLAQLGSRIQHALRAHTPDDAKALKATVSTYPTSGYALGEVLQSLATGEAIVTVMNEKGSPTPVAWTRMRAPQGSMEPTPEAAMRAAATASPLMVTYGTPVDAESAKEVLEERSKAAAQEVAAAEVAAEQAKQAEKVAAEQAKEAVRLEKERIRLEERQQRERDAKAKRTAGQVSSVITSAARTTVNALLRGIFRKN</sequence>
<dbReference type="InterPro" id="IPR027417">
    <property type="entry name" value="P-loop_NTPase"/>
</dbReference>
<dbReference type="RefSeq" id="WP_167152267.1">
    <property type="nucleotide sequence ID" value="NZ_JAAMOX010000003.1"/>
</dbReference>
<dbReference type="InterPro" id="IPR033186">
    <property type="entry name" value="HerA_C"/>
</dbReference>
<dbReference type="EMBL" id="JAAMOX010000003">
    <property type="protein sequence ID" value="NIH55250.1"/>
    <property type="molecule type" value="Genomic_DNA"/>
</dbReference>
<accession>A0A7X5R4N9</accession>
<dbReference type="PANTHER" id="PTHR30121:SF6">
    <property type="entry name" value="SLR6007 PROTEIN"/>
    <property type="match status" value="1"/>
</dbReference>
<keyword evidence="1" id="KW-0175">Coiled coil</keyword>
<dbReference type="InterPro" id="IPR051162">
    <property type="entry name" value="T4SS_component"/>
</dbReference>